<evidence type="ECO:0000313" key="2">
    <source>
        <dbReference type="Proteomes" id="UP000179243"/>
    </source>
</evidence>
<name>A0A1F7F4Y1_UNCRA</name>
<organism evidence="1 2">
    <name type="scientific">Candidatus Raymondbacteria bacterium RIFOXYD12_FULL_49_13</name>
    <dbReference type="NCBI Taxonomy" id="1817890"/>
    <lineage>
        <taxon>Bacteria</taxon>
        <taxon>Raymondiibacteriota</taxon>
    </lineage>
</organism>
<gene>
    <name evidence="1" type="ORF">A2519_07310</name>
</gene>
<dbReference type="AlphaFoldDB" id="A0A1F7F4Y1"/>
<proteinExistence type="predicted"/>
<accession>A0A1F7F4Y1</accession>
<dbReference type="Proteomes" id="UP000179243">
    <property type="component" value="Unassembled WGS sequence"/>
</dbReference>
<dbReference type="EMBL" id="MFYX01000122">
    <property type="protein sequence ID" value="OGK01632.1"/>
    <property type="molecule type" value="Genomic_DNA"/>
</dbReference>
<reference evidence="1 2" key="1">
    <citation type="journal article" date="2016" name="Nat. Commun.">
        <title>Thousands of microbial genomes shed light on interconnected biogeochemical processes in an aquifer system.</title>
        <authorList>
            <person name="Anantharaman K."/>
            <person name="Brown C.T."/>
            <person name="Hug L.A."/>
            <person name="Sharon I."/>
            <person name="Castelle C.J."/>
            <person name="Probst A.J."/>
            <person name="Thomas B.C."/>
            <person name="Singh A."/>
            <person name="Wilkins M.J."/>
            <person name="Karaoz U."/>
            <person name="Brodie E.L."/>
            <person name="Williams K.H."/>
            <person name="Hubbard S.S."/>
            <person name="Banfield J.F."/>
        </authorList>
    </citation>
    <scope>NUCLEOTIDE SEQUENCE [LARGE SCALE GENOMIC DNA]</scope>
</reference>
<protein>
    <submittedName>
        <fullName evidence="1">Uncharacterized protein</fullName>
    </submittedName>
</protein>
<sequence length="94" mass="10300">METNESVVTKNVRETVIKAAAGIGILKAKVSEKSAPLRNTIKTKTHAIARNIEGKRQKIEFQAGTVTHRAIKTAKDAMVGFKQGVSEVRSRKKL</sequence>
<evidence type="ECO:0000313" key="1">
    <source>
        <dbReference type="EMBL" id="OGK01632.1"/>
    </source>
</evidence>
<comment type="caution">
    <text evidence="1">The sequence shown here is derived from an EMBL/GenBank/DDBJ whole genome shotgun (WGS) entry which is preliminary data.</text>
</comment>